<dbReference type="InterPro" id="IPR050134">
    <property type="entry name" value="NAD-dep_sirtuin_deacylases"/>
</dbReference>
<evidence type="ECO:0000256" key="1">
    <source>
        <dbReference type="ARBA" id="ARBA00004173"/>
    </source>
</evidence>
<dbReference type="Gene3D" id="3.30.1600.10">
    <property type="entry name" value="SIR2/SIRT2 'Small Domain"/>
    <property type="match status" value="1"/>
</dbReference>
<evidence type="ECO:0000256" key="2">
    <source>
        <dbReference type="ARBA" id="ARBA00006924"/>
    </source>
</evidence>
<feature type="binding site" evidence="6">
    <location>
        <position position="200"/>
    </location>
    <ligand>
        <name>Zn(2+)</name>
        <dbReference type="ChEBI" id="CHEBI:29105"/>
    </ligand>
</feature>
<keyword evidence="6" id="KW-0862">Zinc</keyword>
<reference evidence="9 10" key="1">
    <citation type="submission" date="2014-04" db="EMBL/GenBank/DDBJ databases">
        <title>Evolutionary Origins and Diversification of the Mycorrhizal Mutualists.</title>
        <authorList>
            <consortium name="DOE Joint Genome Institute"/>
            <consortium name="Mycorrhizal Genomics Consortium"/>
            <person name="Kohler A."/>
            <person name="Kuo A."/>
            <person name="Nagy L.G."/>
            <person name="Floudas D."/>
            <person name="Copeland A."/>
            <person name="Barry K.W."/>
            <person name="Cichocki N."/>
            <person name="Veneault-Fourrey C."/>
            <person name="LaButti K."/>
            <person name="Lindquist E.A."/>
            <person name="Lipzen A."/>
            <person name="Lundell T."/>
            <person name="Morin E."/>
            <person name="Murat C."/>
            <person name="Riley R."/>
            <person name="Ohm R."/>
            <person name="Sun H."/>
            <person name="Tunlid A."/>
            <person name="Henrissat B."/>
            <person name="Grigoriev I.V."/>
            <person name="Hibbett D.S."/>
            <person name="Martin F."/>
        </authorList>
    </citation>
    <scope>NUCLEOTIDE SEQUENCE [LARGE SCALE GENOMIC DNA]</scope>
    <source>
        <strain evidence="9 10">FD-317 M1</strain>
    </source>
</reference>
<feature type="binding site" evidence="6">
    <location>
        <position position="221"/>
    </location>
    <ligand>
        <name>Zn(2+)</name>
        <dbReference type="ChEBI" id="CHEBI:29105"/>
    </ligand>
</feature>
<feature type="binding site" evidence="6">
    <location>
        <position position="197"/>
    </location>
    <ligand>
        <name>Zn(2+)</name>
        <dbReference type="ChEBI" id="CHEBI:29105"/>
    </ligand>
</feature>
<comment type="similarity">
    <text evidence="2">Belongs to the sirtuin family. Class I subfamily.</text>
</comment>
<dbReference type="GO" id="GO:0017136">
    <property type="term" value="F:histone deacetylase activity, NAD-dependent"/>
    <property type="evidence" value="ECO:0007669"/>
    <property type="project" value="TreeGrafter"/>
</dbReference>
<keyword evidence="10" id="KW-1185">Reference proteome</keyword>
<dbReference type="PROSITE" id="PS50305">
    <property type="entry name" value="SIRTUIN"/>
    <property type="match status" value="1"/>
</dbReference>
<evidence type="ECO:0000256" key="7">
    <source>
        <dbReference type="SAM" id="MobiDB-lite"/>
    </source>
</evidence>
<evidence type="ECO:0000313" key="10">
    <source>
        <dbReference type="Proteomes" id="UP000053593"/>
    </source>
</evidence>
<evidence type="ECO:0000256" key="5">
    <source>
        <dbReference type="ARBA" id="ARBA00023128"/>
    </source>
</evidence>
<protein>
    <recommendedName>
        <fullName evidence="8">Deacetylase sirtuin-type domain-containing protein</fullName>
    </recommendedName>
</protein>
<feature type="region of interest" description="Disordered" evidence="7">
    <location>
        <begin position="301"/>
        <end position="336"/>
    </location>
</feature>
<dbReference type="GO" id="GO:0006282">
    <property type="term" value="P:regulation of DNA repair"/>
    <property type="evidence" value="ECO:0007669"/>
    <property type="project" value="TreeGrafter"/>
</dbReference>
<evidence type="ECO:0000256" key="4">
    <source>
        <dbReference type="ARBA" id="ARBA00023027"/>
    </source>
</evidence>
<dbReference type="GO" id="GO:0005739">
    <property type="term" value="C:mitochondrion"/>
    <property type="evidence" value="ECO:0007669"/>
    <property type="project" value="UniProtKB-SubCell"/>
</dbReference>
<dbReference type="PANTHER" id="PTHR11085:SF15">
    <property type="entry name" value="NAD-DEPENDENT HISTONE DEACETYLASE HST4"/>
    <property type="match status" value="1"/>
</dbReference>
<organism evidence="9 10">
    <name type="scientific">Collybiopsis luxurians FD-317 M1</name>
    <dbReference type="NCBI Taxonomy" id="944289"/>
    <lineage>
        <taxon>Eukaryota</taxon>
        <taxon>Fungi</taxon>
        <taxon>Dikarya</taxon>
        <taxon>Basidiomycota</taxon>
        <taxon>Agaricomycotina</taxon>
        <taxon>Agaricomycetes</taxon>
        <taxon>Agaricomycetidae</taxon>
        <taxon>Agaricales</taxon>
        <taxon>Marasmiineae</taxon>
        <taxon>Omphalotaceae</taxon>
        <taxon>Collybiopsis</taxon>
        <taxon>Collybiopsis luxurians</taxon>
    </lineage>
</organism>
<dbReference type="Gene3D" id="3.40.50.1220">
    <property type="entry name" value="TPP-binding domain"/>
    <property type="match status" value="1"/>
</dbReference>
<dbReference type="GO" id="GO:0000122">
    <property type="term" value="P:negative regulation of transcription by RNA polymerase II"/>
    <property type="evidence" value="ECO:0007669"/>
    <property type="project" value="TreeGrafter"/>
</dbReference>
<dbReference type="GO" id="GO:0005634">
    <property type="term" value="C:nucleus"/>
    <property type="evidence" value="ECO:0007669"/>
    <property type="project" value="TreeGrafter"/>
</dbReference>
<dbReference type="HOGENOM" id="CLU_021544_3_0_1"/>
<dbReference type="SUPFAM" id="SSF52467">
    <property type="entry name" value="DHS-like NAD/FAD-binding domain"/>
    <property type="match status" value="1"/>
</dbReference>
<feature type="compositionally biased region" description="Low complexity" evidence="7">
    <location>
        <begin position="306"/>
        <end position="335"/>
    </location>
</feature>
<feature type="domain" description="Deacetylase sirtuin-type" evidence="8">
    <location>
        <begin position="23"/>
        <end position="354"/>
    </location>
</feature>
<dbReference type="GO" id="GO:1990414">
    <property type="term" value="P:replication-born double-strand break repair via sister chromatid exchange"/>
    <property type="evidence" value="ECO:0007669"/>
    <property type="project" value="TreeGrafter"/>
</dbReference>
<accession>A0A0D0CSV8</accession>
<dbReference type="InterPro" id="IPR029035">
    <property type="entry name" value="DHS-like_NAD/FAD-binding_dom"/>
</dbReference>
<dbReference type="EMBL" id="KN834767">
    <property type="protein sequence ID" value="KIK62452.1"/>
    <property type="molecule type" value="Genomic_DNA"/>
</dbReference>
<dbReference type="OrthoDB" id="2919105at2759"/>
<feature type="active site" description="Proton acceptor" evidence="6">
    <location>
        <position position="189"/>
    </location>
</feature>
<feature type="non-terminal residue" evidence="9">
    <location>
        <position position="369"/>
    </location>
</feature>
<dbReference type="GO" id="GO:0046872">
    <property type="term" value="F:metal ion binding"/>
    <property type="evidence" value="ECO:0007669"/>
    <property type="project" value="UniProtKB-KW"/>
</dbReference>
<evidence type="ECO:0000259" key="8">
    <source>
        <dbReference type="PROSITE" id="PS50305"/>
    </source>
</evidence>
<dbReference type="InterPro" id="IPR003000">
    <property type="entry name" value="Sirtuin"/>
</dbReference>
<feature type="region of interest" description="Disordered" evidence="7">
    <location>
        <begin position="153"/>
        <end position="181"/>
    </location>
</feature>
<feature type="binding site" evidence="6">
    <location>
        <position position="224"/>
    </location>
    <ligand>
        <name>Zn(2+)</name>
        <dbReference type="ChEBI" id="CHEBI:29105"/>
    </ligand>
</feature>
<dbReference type="Pfam" id="PF02146">
    <property type="entry name" value="SIR2"/>
    <property type="match status" value="2"/>
</dbReference>
<evidence type="ECO:0000256" key="6">
    <source>
        <dbReference type="PROSITE-ProRule" id="PRU00236"/>
    </source>
</evidence>
<dbReference type="GO" id="GO:0070403">
    <property type="term" value="F:NAD+ binding"/>
    <property type="evidence" value="ECO:0007669"/>
    <property type="project" value="InterPro"/>
</dbReference>
<keyword evidence="6" id="KW-0479">Metal-binding</keyword>
<dbReference type="GO" id="GO:0031934">
    <property type="term" value="C:mating-type region heterochromatin"/>
    <property type="evidence" value="ECO:0007669"/>
    <property type="project" value="TreeGrafter"/>
</dbReference>
<dbReference type="PANTHER" id="PTHR11085">
    <property type="entry name" value="NAD-DEPENDENT PROTEIN DEACYLASE SIRTUIN-5, MITOCHONDRIAL-RELATED"/>
    <property type="match status" value="1"/>
</dbReference>
<dbReference type="GO" id="GO:0031508">
    <property type="term" value="P:pericentric heterochromatin formation"/>
    <property type="evidence" value="ECO:0007669"/>
    <property type="project" value="TreeGrafter"/>
</dbReference>
<keyword evidence="4" id="KW-0520">NAD</keyword>
<evidence type="ECO:0000256" key="3">
    <source>
        <dbReference type="ARBA" id="ARBA00022679"/>
    </source>
</evidence>
<dbReference type="InterPro" id="IPR026591">
    <property type="entry name" value="Sirtuin_cat_small_dom_sf"/>
</dbReference>
<gene>
    <name evidence="9" type="ORF">GYMLUDRAFT_128857</name>
</gene>
<dbReference type="InterPro" id="IPR026590">
    <property type="entry name" value="Ssirtuin_cat_dom"/>
</dbReference>
<name>A0A0D0CSV8_9AGAR</name>
<comment type="subcellular location">
    <subcellularLocation>
        <location evidence="1">Mitochondrion</location>
    </subcellularLocation>
</comment>
<proteinExistence type="inferred from homology"/>
<sequence>MTLFLPLEDSPPVSSIPSFVIRPSEPDIQLAKVVKTILKARRIVVICAGISVKAGIPDFRSSEGLFQTLKRDNPKDALSSGKDLFDASVFNTEHKTALFCQMISRLSDLSQAAQPTPFHRLLRSLDDHRRLLRVYTQNIDAIEEKSGLSFGVPEFEGKRGKPRNSTFSEVGDPGPSTAANRTPRCIPLHGTLQQVHCQICTNSFPLNEYLPSLASGVPPECPECTSMEHTRQLVGKRARGVGKLRPSVVLYNEAHKDGEGVGDIVQKDLIGSKGRSGADLLLVVGTSLRVPGTKRMVREFSKAVHSRGSSSKESSPGGDEQAPQQQQQQSSQQQQPLKAIYLNLDFPVPTRDWEGVFDAWLQGDAQTFA</sequence>
<evidence type="ECO:0000313" key="9">
    <source>
        <dbReference type="EMBL" id="KIK62452.1"/>
    </source>
</evidence>
<dbReference type="Proteomes" id="UP000053593">
    <property type="component" value="Unassembled WGS sequence"/>
</dbReference>
<keyword evidence="3" id="KW-0808">Transferase</keyword>
<dbReference type="AlphaFoldDB" id="A0A0D0CSV8"/>
<keyword evidence="5" id="KW-0496">Mitochondrion</keyword>